<accession>A0A8J3GS69</accession>
<dbReference type="EMBL" id="BNAI01000008">
    <property type="protein sequence ID" value="GHF24396.1"/>
    <property type="molecule type" value="Genomic_DNA"/>
</dbReference>
<reference evidence="1" key="2">
    <citation type="submission" date="2020-09" db="EMBL/GenBank/DDBJ databases">
        <authorList>
            <person name="Sun Q."/>
            <person name="Zhou Y."/>
        </authorList>
    </citation>
    <scope>NUCLEOTIDE SEQUENCE</scope>
    <source>
        <strain evidence="1">CGMCC 1.16548</strain>
    </source>
</reference>
<dbReference type="Proteomes" id="UP000617531">
    <property type="component" value="Unassembled WGS sequence"/>
</dbReference>
<name>A0A8J3GS69_9MICO</name>
<keyword evidence="2" id="KW-1185">Reference proteome</keyword>
<evidence type="ECO:0000313" key="2">
    <source>
        <dbReference type="Proteomes" id="UP000617531"/>
    </source>
</evidence>
<comment type="caution">
    <text evidence="1">The sequence shown here is derived from an EMBL/GenBank/DDBJ whole genome shotgun (WGS) entry which is preliminary data.</text>
</comment>
<reference evidence="1" key="1">
    <citation type="journal article" date="2014" name="Int. J. Syst. Evol. Microbiol.">
        <title>Complete genome sequence of Corynebacterium casei LMG S-19264T (=DSM 44701T), isolated from a smear-ripened cheese.</title>
        <authorList>
            <consortium name="US DOE Joint Genome Institute (JGI-PGF)"/>
            <person name="Walter F."/>
            <person name="Albersmeier A."/>
            <person name="Kalinowski J."/>
            <person name="Ruckert C."/>
        </authorList>
    </citation>
    <scope>NUCLEOTIDE SEQUENCE</scope>
    <source>
        <strain evidence="1">CGMCC 1.16548</strain>
    </source>
</reference>
<dbReference type="AlphaFoldDB" id="A0A8J3GS69"/>
<sequence length="60" mass="6791">MHSAYRGEMLPPVSTRTLLTAIETKRREEAALRWNEAFLAARRQGGYGGRDAITRRSSRA</sequence>
<proteinExistence type="predicted"/>
<protein>
    <submittedName>
        <fullName evidence="1">Uncharacterized protein</fullName>
    </submittedName>
</protein>
<organism evidence="1 2">
    <name type="scientific">Pseudolysinimonas yzui</name>
    <dbReference type="NCBI Taxonomy" id="2708254"/>
    <lineage>
        <taxon>Bacteria</taxon>
        <taxon>Bacillati</taxon>
        <taxon>Actinomycetota</taxon>
        <taxon>Actinomycetes</taxon>
        <taxon>Micrococcales</taxon>
        <taxon>Microbacteriaceae</taxon>
        <taxon>Pseudolysinimonas</taxon>
    </lineage>
</organism>
<gene>
    <name evidence="1" type="ORF">GCM10011600_26800</name>
</gene>
<evidence type="ECO:0000313" key="1">
    <source>
        <dbReference type="EMBL" id="GHF24396.1"/>
    </source>
</evidence>